<reference evidence="1" key="1">
    <citation type="journal article" date="2020" name="Stud. Mycol.">
        <title>101 Dothideomycetes genomes: a test case for predicting lifestyles and emergence of pathogens.</title>
        <authorList>
            <person name="Haridas S."/>
            <person name="Albert R."/>
            <person name="Binder M."/>
            <person name="Bloem J."/>
            <person name="Labutti K."/>
            <person name="Salamov A."/>
            <person name="Andreopoulos B."/>
            <person name="Baker S."/>
            <person name="Barry K."/>
            <person name="Bills G."/>
            <person name="Bluhm B."/>
            <person name="Cannon C."/>
            <person name="Castanera R."/>
            <person name="Culley D."/>
            <person name="Daum C."/>
            <person name="Ezra D."/>
            <person name="Gonzalez J."/>
            <person name="Henrissat B."/>
            <person name="Kuo A."/>
            <person name="Liang C."/>
            <person name="Lipzen A."/>
            <person name="Lutzoni F."/>
            <person name="Magnuson J."/>
            <person name="Mondo S."/>
            <person name="Nolan M."/>
            <person name="Ohm R."/>
            <person name="Pangilinan J."/>
            <person name="Park H.-J."/>
            <person name="Ramirez L."/>
            <person name="Alfaro M."/>
            <person name="Sun H."/>
            <person name="Tritt A."/>
            <person name="Yoshinaga Y."/>
            <person name="Zwiers L.-H."/>
            <person name="Turgeon B."/>
            <person name="Goodwin S."/>
            <person name="Spatafora J."/>
            <person name="Crous P."/>
            <person name="Grigoriev I."/>
        </authorList>
    </citation>
    <scope>NUCLEOTIDE SEQUENCE</scope>
    <source>
        <strain evidence="1">ATCC 200398</strain>
    </source>
</reference>
<organism evidence="1 2">
    <name type="scientific">Lindgomyces ingoldianus</name>
    <dbReference type="NCBI Taxonomy" id="673940"/>
    <lineage>
        <taxon>Eukaryota</taxon>
        <taxon>Fungi</taxon>
        <taxon>Dikarya</taxon>
        <taxon>Ascomycota</taxon>
        <taxon>Pezizomycotina</taxon>
        <taxon>Dothideomycetes</taxon>
        <taxon>Pleosporomycetidae</taxon>
        <taxon>Pleosporales</taxon>
        <taxon>Lindgomycetaceae</taxon>
        <taxon>Lindgomyces</taxon>
    </lineage>
</organism>
<proteinExistence type="predicted"/>
<sequence>MFALRTCLFISLSILPQIQAQDSQSANWLGFDKISNLFIFGDSYTATGFNINGTQPNTANPLGNPAFPGLTFSNGRNWVDFLSLTYNASVVSTYNFAFPGAVVDGSITPNRFRPMKQQVHEFFLPNYAQNNTSKATWKSDNTLFASFFGINDVTGTYQTGNSTIHSAIIASYNSLVNELYAAGARNFLFLSVPAVHRSPLTMNQGSMSAQFVEMERVAIADFNMRIMNMVQRLVQQHTDVTAFFYDTFTLFNQVLDKPDVKPETEGLKNTTGFCFSYSRRTYNESTFNATCQIPQNEYFWLDSLHPTPPIHDTMAAEISVMLMNSEAVTGNGGNSSTNPTVFQGASSRVMLLPMTNWKWAVVYLCVIRLGLALI</sequence>
<protein>
    <submittedName>
        <fullName evidence="1">Uncharacterized protein</fullName>
    </submittedName>
</protein>
<name>A0ACB6Q7N8_9PLEO</name>
<evidence type="ECO:0000313" key="1">
    <source>
        <dbReference type="EMBL" id="KAF2462825.1"/>
    </source>
</evidence>
<evidence type="ECO:0000313" key="2">
    <source>
        <dbReference type="Proteomes" id="UP000799755"/>
    </source>
</evidence>
<keyword evidence="2" id="KW-1185">Reference proteome</keyword>
<dbReference type="EMBL" id="MU003561">
    <property type="protein sequence ID" value="KAF2462825.1"/>
    <property type="molecule type" value="Genomic_DNA"/>
</dbReference>
<gene>
    <name evidence="1" type="ORF">BDR25DRAFT_386053</name>
</gene>
<dbReference type="Proteomes" id="UP000799755">
    <property type="component" value="Unassembled WGS sequence"/>
</dbReference>
<comment type="caution">
    <text evidence="1">The sequence shown here is derived from an EMBL/GenBank/DDBJ whole genome shotgun (WGS) entry which is preliminary data.</text>
</comment>
<accession>A0ACB6Q7N8</accession>